<evidence type="ECO:0000259" key="1">
    <source>
        <dbReference type="Pfam" id="PF00270"/>
    </source>
</evidence>
<sequence>IAKAFTYLDAYPRGSNQPKLFQVQATPDVIAGKNVLVRASAGTGYGKTMAMVLSMVLRPGGITVTVSPLLMLQNQQVREQDLKLITYTNV</sequence>
<dbReference type="InParanoid" id="A0A0H2RZT4"/>
<dbReference type="Pfam" id="PF00270">
    <property type="entry name" value="DEAD"/>
    <property type="match status" value="1"/>
</dbReference>
<dbReference type="AlphaFoldDB" id="A0A0H2RZT4"/>
<dbReference type="Gene3D" id="3.40.50.300">
    <property type="entry name" value="P-loop containing nucleotide triphosphate hydrolases"/>
    <property type="match status" value="1"/>
</dbReference>
<keyword evidence="3" id="KW-1185">Reference proteome</keyword>
<organism evidence="2 3">
    <name type="scientific">Schizopora paradoxa</name>
    <dbReference type="NCBI Taxonomy" id="27342"/>
    <lineage>
        <taxon>Eukaryota</taxon>
        <taxon>Fungi</taxon>
        <taxon>Dikarya</taxon>
        <taxon>Basidiomycota</taxon>
        <taxon>Agaricomycotina</taxon>
        <taxon>Agaricomycetes</taxon>
        <taxon>Hymenochaetales</taxon>
        <taxon>Schizoporaceae</taxon>
        <taxon>Schizopora</taxon>
    </lineage>
</organism>
<proteinExistence type="predicted"/>
<feature type="domain" description="DEAD/DEAH-box helicase" evidence="1">
    <location>
        <begin position="21"/>
        <end position="79"/>
    </location>
</feature>
<dbReference type="InterPro" id="IPR011545">
    <property type="entry name" value="DEAD/DEAH_box_helicase_dom"/>
</dbReference>
<dbReference type="OrthoDB" id="10261556at2759"/>
<dbReference type="GO" id="GO:0003676">
    <property type="term" value="F:nucleic acid binding"/>
    <property type="evidence" value="ECO:0007669"/>
    <property type="project" value="InterPro"/>
</dbReference>
<dbReference type="Proteomes" id="UP000053477">
    <property type="component" value="Unassembled WGS sequence"/>
</dbReference>
<evidence type="ECO:0000313" key="2">
    <source>
        <dbReference type="EMBL" id="KLO17264.1"/>
    </source>
</evidence>
<protein>
    <recommendedName>
        <fullName evidence="1">DEAD/DEAH-box helicase domain-containing protein</fullName>
    </recommendedName>
</protein>
<dbReference type="GO" id="GO:0005524">
    <property type="term" value="F:ATP binding"/>
    <property type="evidence" value="ECO:0007669"/>
    <property type="project" value="InterPro"/>
</dbReference>
<name>A0A0H2RZT4_9AGAM</name>
<dbReference type="SUPFAM" id="SSF52540">
    <property type="entry name" value="P-loop containing nucleoside triphosphate hydrolases"/>
    <property type="match status" value="1"/>
</dbReference>
<evidence type="ECO:0000313" key="3">
    <source>
        <dbReference type="Proteomes" id="UP000053477"/>
    </source>
</evidence>
<dbReference type="InterPro" id="IPR027417">
    <property type="entry name" value="P-loop_NTPase"/>
</dbReference>
<gene>
    <name evidence="2" type="ORF">SCHPADRAFT_958099</name>
</gene>
<feature type="non-terminal residue" evidence="2">
    <location>
        <position position="1"/>
    </location>
</feature>
<dbReference type="EMBL" id="KQ085906">
    <property type="protein sequence ID" value="KLO17264.1"/>
    <property type="molecule type" value="Genomic_DNA"/>
</dbReference>
<reference evidence="2 3" key="1">
    <citation type="submission" date="2015-04" db="EMBL/GenBank/DDBJ databases">
        <title>Complete genome sequence of Schizopora paradoxa KUC8140, a cosmopolitan wood degrader in East Asia.</title>
        <authorList>
            <consortium name="DOE Joint Genome Institute"/>
            <person name="Min B."/>
            <person name="Park H."/>
            <person name="Jang Y."/>
            <person name="Kim J.-J."/>
            <person name="Kim K.H."/>
            <person name="Pangilinan J."/>
            <person name="Lipzen A."/>
            <person name="Riley R."/>
            <person name="Grigoriev I.V."/>
            <person name="Spatafora J.W."/>
            <person name="Choi I.-G."/>
        </authorList>
    </citation>
    <scope>NUCLEOTIDE SEQUENCE [LARGE SCALE GENOMIC DNA]</scope>
    <source>
        <strain evidence="2 3">KUC8140</strain>
    </source>
</reference>
<accession>A0A0H2RZT4</accession>